<gene>
    <name evidence="10" type="ORF">TCAL_16495</name>
</gene>
<comment type="subcellular location">
    <subcellularLocation>
        <location evidence="1">Cell membrane</location>
        <topology evidence="1">Multi-pass membrane protein</topology>
    </subcellularLocation>
</comment>
<evidence type="ECO:0000256" key="8">
    <source>
        <dbReference type="SAM" id="Phobius"/>
    </source>
</evidence>
<evidence type="ECO:0000256" key="6">
    <source>
        <dbReference type="ARBA" id="ARBA00023170"/>
    </source>
</evidence>
<evidence type="ECO:0000256" key="5">
    <source>
        <dbReference type="ARBA" id="ARBA00023136"/>
    </source>
</evidence>
<keyword evidence="3 8" id="KW-0812">Transmembrane</keyword>
<feature type="chain" id="PRO_5022142722" description="Ionotropic glutamate receptor C-terminal domain-containing protein" evidence="9">
    <location>
        <begin position="17"/>
        <end position="595"/>
    </location>
</feature>
<evidence type="ECO:0000313" key="11">
    <source>
        <dbReference type="Proteomes" id="UP000318571"/>
    </source>
</evidence>
<evidence type="ECO:0000256" key="4">
    <source>
        <dbReference type="ARBA" id="ARBA00022989"/>
    </source>
</evidence>
<protein>
    <recommendedName>
        <fullName evidence="12">Ionotropic glutamate receptor C-terminal domain-containing protein</fullName>
    </recommendedName>
</protein>
<evidence type="ECO:0000256" key="2">
    <source>
        <dbReference type="ARBA" id="ARBA00022475"/>
    </source>
</evidence>
<feature type="signal peptide" evidence="9">
    <location>
        <begin position="1"/>
        <end position="16"/>
    </location>
</feature>
<dbReference type="AlphaFoldDB" id="A0A553NS59"/>
<evidence type="ECO:0000313" key="10">
    <source>
        <dbReference type="EMBL" id="TRY68267.1"/>
    </source>
</evidence>
<dbReference type="EMBL" id="VCGU01000010">
    <property type="protein sequence ID" value="TRY68267.1"/>
    <property type="molecule type" value="Genomic_DNA"/>
</dbReference>
<evidence type="ECO:0000256" key="3">
    <source>
        <dbReference type="ARBA" id="ARBA00022692"/>
    </source>
</evidence>
<keyword evidence="9" id="KW-0732">Signal</keyword>
<dbReference type="Gene3D" id="1.10.287.70">
    <property type="match status" value="1"/>
</dbReference>
<keyword evidence="6" id="KW-0675">Receptor</keyword>
<sequence>MICLLYALTFICPTLGTLISEAFMFDLQRAFQSEHRGIARPCTLLTNVITRNQNETAIILLDTYVGLDVEQVSERIQDTAWCLIAIFDTQAPNYDLDMVHIKALVEKVPDHEVFMIGSRPKDKEFGVWNKQFFWIHPVQLETYMVNAYCGREVGSFWLQNVTFWNPKSSASFPHDPNFMRACPSPLWYQRLSVGQNGIKPMACPPEPGTGREIRGTDIRAIQILAKMFQMELSFTFGNAGVTDVVNQNATELLGDLLHGDLDVVLSTVLNFVGYEVFDNTRFTFFLTIRYVTRHPRKHVAFWNVARGFDPWSWYQLKDKSLYRNPGSRVDFVLMTFTTFVEPDPLPWFPKWSTGRFIVLLWSIFAFLMVSFYLSNLRTIIIAPAYEPRIDSTQDLIKSGRELYVHVAAYYLTKLKQEGDFKVVLEKLNRDSWRFYPNEMYQSWNISKLVQDDGVVILGFPETLILNWLSLPEYEGLPNMMFSREIVHSNYQAIRLRKYSPITPELNKVLTMVHESGLYYKFLYEFVPVVALPGQYIVGQETEDAIRMSLAMLLTPLCILGIGVTLASICFIFELIHFGCTHTKKIKSNRAIKTAT</sequence>
<dbReference type="InterPro" id="IPR052192">
    <property type="entry name" value="Insect_Ionotropic_Sensory_Rcpt"/>
</dbReference>
<dbReference type="PANTHER" id="PTHR42643">
    <property type="entry name" value="IONOTROPIC RECEPTOR 20A-RELATED"/>
    <property type="match status" value="1"/>
</dbReference>
<keyword evidence="4 8" id="KW-1133">Transmembrane helix</keyword>
<dbReference type="SUPFAM" id="SSF53850">
    <property type="entry name" value="Periplasmic binding protein-like II"/>
    <property type="match status" value="1"/>
</dbReference>
<dbReference type="PANTHER" id="PTHR42643:SF24">
    <property type="entry name" value="IONOTROPIC RECEPTOR 60A"/>
    <property type="match status" value="1"/>
</dbReference>
<keyword evidence="11" id="KW-1185">Reference proteome</keyword>
<evidence type="ECO:0000256" key="1">
    <source>
        <dbReference type="ARBA" id="ARBA00004651"/>
    </source>
</evidence>
<evidence type="ECO:0008006" key="12">
    <source>
        <dbReference type="Google" id="ProtNLM"/>
    </source>
</evidence>
<keyword evidence="5 8" id="KW-0472">Membrane</keyword>
<keyword evidence="2" id="KW-1003">Cell membrane</keyword>
<feature type="transmembrane region" description="Helical" evidence="8">
    <location>
        <begin position="517"/>
        <end position="537"/>
    </location>
</feature>
<proteinExistence type="predicted"/>
<comment type="caution">
    <text evidence="10">The sequence shown here is derived from an EMBL/GenBank/DDBJ whole genome shotgun (WGS) entry which is preliminary data.</text>
</comment>
<evidence type="ECO:0000256" key="9">
    <source>
        <dbReference type="SAM" id="SignalP"/>
    </source>
</evidence>
<organism evidence="10 11">
    <name type="scientific">Tigriopus californicus</name>
    <name type="common">Marine copepod</name>
    <dbReference type="NCBI Taxonomy" id="6832"/>
    <lineage>
        <taxon>Eukaryota</taxon>
        <taxon>Metazoa</taxon>
        <taxon>Ecdysozoa</taxon>
        <taxon>Arthropoda</taxon>
        <taxon>Crustacea</taxon>
        <taxon>Multicrustacea</taxon>
        <taxon>Hexanauplia</taxon>
        <taxon>Copepoda</taxon>
        <taxon>Harpacticoida</taxon>
        <taxon>Harpacticidae</taxon>
        <taxon>Tigriopus</taxon>
    </lineage>
</organism>
<dbReference type="Proteomes" id="UP000318571">
    <property type="component" value="Chromosome 1"/>
</dbReference>
<keyword evidence="7" id="KW-0325">Glycoprotein</keyword>
<evidence type="ECO:0000256" key="7">
    <source>
        <dbReference type="ARBA" id="ARBA00023180"/>
    </source>
</evidence>
<dbReference type="GO" id="GO:0005886">
    <property type="term" value="C:plasma membrane"/>
    <property type="evidence" value="ECO:0007669"/>
    <property type="project" value="UniProtKB-SubCell"/>
</dbReference>
<feature type="transmembrane region" description="Helical" evidence="8">
    <location>
        <begin position="549"/>
        <end position="575"/>
    </location>
</feature>
<dbReference type="OMA" id="PAYEPRI"/>
<reference evidence="10 11" key="1">
    <citation type="journal article" date="2018" name="Nat. Ecol. Evol.">
        <title>Genomic signatures of mitonuclear coevolution across populations of Tigriopus californicus.</title>
        <authorList>
            <person name="Barreto F.S."/>
            <person name="Watson E.T."/>
            <person name="Lima T.G."/>
            <person name="Willett C.S."/>
            <person name="Edmands S."/>
            <person name="Li W."/>
            <person name="Burton R.S."/>
        </authorList>
    </citation>
    <scope>NUCLEOTIDE SEQUENCE [LARGE SCALE GENOMIC DNA]</scope>
    <source>
        <strain evidence="10 11">San Diego</strain>
    </source>
</reference>
<feature type="transmembrane region" description="Helical" evidence="8">
    <location>
        <begin position="356"/>
        <end position="373"/>
    </location>
</feature>
<accession>A0A553NS59</accession>
<name>A0A553NS59_TIGCA</name>